<dbReference type="HOGENOM" id="CLU_1035045_0_0_1"/>
<evidence type="ECO:0000313" key="2">
    <source>
        <dbReference type="EMBL" id="ELU40869.1"/>
    </source>
</evidence>
<feature type="compositionally biased region" description="Low complexity" evidence="1">
    <location>
        <begin position="140"/>
        <end position="176"/>
    </location>
</feature>
<dbReference type="EMBL" id="AFRT01001297">
    <property type="protein sequence ID" value="ELU40869.1"/>
    <property type="molecule type" value="Genomic_DNA"/>
</dbReference>
<proteinExistence type="predicted"/>
<accession>L8WWZ7</accession>
<gene>
    <name evidence="2" type="ORF">AG1IA_05103</name>
</gene>
<reference evidence="2 3" key="1">
    <citation type="journal article" date="2013" name="Nat. Commun.">
        <title>The evolution and pathogenic mechanisms of the rice sheath blight pathogen.</title>
        <authorList>
            <person name="Zheng A."/>
            <person name="Lin R."/>
            <person name="Xu L."/>
            <person name="Qin P."/>
            <person name="Tang C."/>
            <person name="Ai P."/>
            <person name="Zhang D."/>
            <person name="Liu Y."/>
            <person name="Sun Z."/>
            <person name="Feng H."/>
            <person name="Wang Y."/>
            <person name="Chen Y."/>
            <person name="Liang X."/>
            <person name="Fu R."/>
            <person name="Li Q."/>
            <person name="Zhang J."/>
            <person name="Yu X."/>
            <person name="Xie Z."/>
            <person name="Ding L."/>
            <person name="Guan P."/>
            <person name="Tang J."/>
            <person name="Liang Y."/>
            <person name="Wang S."/>
            <person name="Deng Q."/>
            <person name="Li S."/>
            <person name="Zhu J."/>
            <person name="Wang L."/>
            <person name="Liu H."/>
            <person name="Li P."/>
        </authorList>
    </citation>
    <scope>NUCLEOTIDE SEQUENCE [LARGE SCALE GENOMIC DNA]</scope>
    <source>
        <strain evidence="3">AG-1 IA</strain>
    </source>
</reference>
<sequence length="269" mass="27996">MWGMPLTRSPPLFFLTRSEIDLHQADLSSLNNFSQLHHEGLCHFYARFGRVFYDGLAILEPHGLAIRQEAGAGNATDALSSSVGATSTDTTIVNPTGGASATDIATATSPAATESAGVSATETGAVPTSTGAPGNGNGNGTETATSPTAPTETAAPPASSNPANTTTGAPATSTGAANTGAVTVTVTKTVVRAVWGFYDEVGCVKVMVYRLVTPKLLEVEREARAERVEKAGRVERTVKVERTAKVGRTVREVKEARAVMVEITLLPQR</sequence>
<keyword evidence="3" id="KW-1185">Reference proteome</keyword>
<dbReference type="AlphaFoldDB" id="L8WWZ7"/>
<name>L8WWZ7_THACA</name>
<evidence type="ECO:0000256" key="1">
    <source>
        <dbReference type="SAM" id="MobiDB-lite"/>
    </source>
</evidence>
<organism evidence="2 3">
    <name type="scientific">Thanatephorus cucumeris (strain AG1-IA)</name>
    <name type="common">Rice sheath blight fungus</name>
    <name type="synonym">Rhizoctonia solani</name>
    <dbReference type="NCBI Taxonomy" id="983506"/>
    <lineage>
        <taxon>Eukaryota</taxon>
        <taxon>Fungi</taxon>
        <taxon>Dikarya</taxon>
        <taxon>Basidiomycota</taxon>
        <taxon>Agaricomycotina</taxon>
        <taxon>Agaricomycetes</taxon>
        <taxon>Cantharellales</taxon>
        <taxon>Ceratobasidiaceae</taxon>
        <taxon>Rhizoctonia</taxon>
        <taxon>Rhizoctonia solani AG-1</taxon>
    </lineage>
</organism>
<dbReference type="Proteomes" id="UP000011668">
    <property type="component" value="Unassembled WGS sequence"/>
</dbReference>
<comment type="caution">
    <text evidence="2">The sequence shown here is derived from an EMBL/GenBank/DDBJ whole genome shotgun (WGS) entry which is preliminary data.</text>
</comment>
<protein>
    <submittedName>
        <fullName evidence="2">Uncharacterized protein</fullName>
    </submittedName>
</protein>
<evidence type="ECO:0000313" key="3">
    <source>
        <dbReference type="Proteomes" id="UP000011668"/>
    </source>
</evidence>
<feature type="region of interest" description="Disordered" evidence="1">
    <location>
        <begin position="77"/>
        <end position="176"/>
    </location>
</feature>
<feature type="compositionally biased region" description="Polar residues" evidence="1">
    <location>
        <begin position="77"/>
        <end position="99"/>
    </location>
</feature>
<feature type="compositionally biased region" description="Low complexity" evidence="1">
    <location>
        <begin position="105"/>
        <end position="116"/>
    </location>
</feature>